<dbReference type="InterPro" id="IPR027805">
    <property type="entry name" value="Transposase_HTH_dom"/>
</dbReference>
<name>A0A4D4N7V7_STRAX</name>
<evidence type="ECO:0000313" key="4">
    <source>
        <dbReference type="Proteomes" id="UP000299211"/>
    </source>
</evidence>
<sequence length="69" mass="7728">MSLDDRMLMVTAYWSTNLTIRQLALLCGISKSAVDRIMKHLGPLPALQPRRRFAKDTVLIVDGTPGSRM</sequence>
<dbReference type="EMBL" id="BJHX01000002">
    <property type="protein sequence ID" value="GDY69369.1"/>
    <property type="molecule type" value="Genomic_DNA"/>
</dbReference>
<evidence type="ECO:0000313" key="2">
    <source>
        <dbReference type="EMBL" id="GDY69369.1"/>
    </source>
</evidence>
<comment type="caution">
    <text evidence="3">The sequence shown here is derived from an EMBL/GenBank/DDBJ whole genome shotgun (WGS) entry which is preliminary data.</text>
</comment>
<proteinExistence type="predicted"/>
<evidence type="ECO:0000313" key="5">
    <source>
        <dbReference type="Proteomes" id="UP000302139"/>
    </source>
</evidence>
<organism evidence="3 4">
    <name type="scientific">Streptomyces avermitilis</name>
    <dbReference type="NCBI Taxonomy" id="33903"/>
    <lineage>
        <taxon>Bacteria</taxon>
        <taxon>Bacillati</taxon>
        <taxon>Actinomycetota</taxon>
        <taxon>Actinomycetes</taxon>
        <taxon>Kitasatosporales</taxon>
        <taxon>Streptomycetaceae</taxon>
        <taxon>Streptomyces</taxon>
    </lineage>
</organism>
<dbReference type="EMBL" id="BJHY01000002">
    <property type="protein sequence ID" value="GDY79619.1"/>
    <property type="molecule type" value="Genomic_DNA"/>
</dbReference>
<dbReference type="Proteomes" id="UP000302139">
    <property type="component" value="Unassembled WGS sequence"/>
</dbReference>
<dbReference type="AlphaFoldDB" id="A0A4D4N7V7"/>
<feature type="domain" description="Transposase Helix-turn-helix" evidence="1">
    <location>
        <begin position="2"/>
        <end position="46"/>
    </location>
</feature>
<evidence type="ECO:0000313" key="3">
    <source>
        <dbReference type="EMBL" id="GDY79619.1"/>
    </source>
</evidence>
<accession>A0A4D4N7V7</accession>
<protein>
    <recommendedName>
        <fullName evidence="1">Transposase Helix-turn-helix domain-containing protein</fullName>
    </recommendedName>
</protein>
<gene>
    <name evidence="2" type="ORF">SAV14893_087620</name>
    <name evidence="3" type="ORF">SAV31267_091040</name>
</gene>
<dbReference type="Proteomes" id="UP000299211">
    <property type="component" value="Unassembled WGS sequence"/>
</dbReference>
<evidence type="ECO:0000259" key="1">
    <source>
        <dbReference type="Pfam" id="PF13613"/>
    </source>
</evidence>
<reference evidence="2 5" key="2">
    <citation type="submission" date="2019-04" db="EMBL/GenBank/DDBJ databases">
        <title>Draft genome sequences of Streptomyces avermitilis NBRC 14893.</title>
        <authorList>
            <person name="Komaki H."/>
            <person name="Tamura T."/>
            <person name="Hosoyama A."/>
        </authorList>
    </citation>
    <scope>NUCLEOTIDE SEQUENCE [LARGE SCALE GENOMIC DNA]</scope>
    <source>
        <strain evidence="2 5">NBRC 14893</strain>
    </source>
</reference>
<dbReference type="Pfam" id="PF13613">
    <property type="entry name" value="HTH_Tnp_4"/>
    <property type="match status" value="1"/>
</dbReference>
<reference evidence="3 4" key="1">
    <citation type="submission" date="2019-04" db="EMBL/GenBank/DDBJ databases">
        <title>Draft genome sequences of Streptomyces avermitilis ATCC 31267.</title>
        <authorList>
            <person name="Komaki H."/>
            <person name="Tamura T."/>
            <person name="Hosoyama A."/>
        </authorList>
    </citation>
    <scope>NUCLEOTIDE SEQUENCE [LARGE SCALE GENOMIC DNA]</scope>
    <source>
        <strain evidence="3 4">ATCC 31267</strain>
    </source>
</reference>